<dbReference type="GO" id="GO:0051879">
    <property type="term" value="F:Hsp90 protein binding"/>
    <property type="evidence" value="ECO:0007669"/>
    <property type="project" value="TreeGrafter"/>
</dbReference>
<accession>A0A8S9WLD2</accession>
<dbReference type="AlphaFoldDB" id="A0A8S9WLD2"/>
<dbReference type="PROSITE" id="PS50005">
    <property type="entry name" value="TPR"/>
    <property type="match status" value="1"/>
</dbReference>
<evidence type="ECO:0000259" key="6">
    <source>
        <dbReference type="PROSITE" id="PS50059"/>
    </source>
</evidence>
<dbReference type="PROSITE" id="PS50059">
    <property type="entry name" value="FKBP_PPIASE"/>
    <property type="match status" value="1"/>
</dbReference>
<keyword evidence="4" id="KW-0413">Isomerase</keyword>
<dbReference type="Gene3D" id="1.25.40.10">
    <property type="entry name" value="Tetratricopeptide repeat domain"/>
    <property type="match status" value="1"/>
</dbReference>
<organism evidence="7 8">
    <name type="scientific">Apolygus lucorum</name>
    <name type="common">Small green plant bug</name>
    <name type="synonym">Lygocoris lucorum</name>
    <dbReference type="NCBI Taxonomy" id="248454"/>
    <lineage>
        <taxon>Eukaryota</taxon>
        <taxon>Metazoa</taxon>
        <taxon>Ecdysozoa</taxon>
        <taxon>Arthropoda</taxon>
        <taxon>Hexapoda</taxon>
        <taxon>Insecta</taxon>
        <taxon>Pterygota</taxon>
        <taxon>Neoptera</taxon>
        <taxon>Paraneoptera</taxon>
        <taxon>Hemiptera</taxon>
        <taxon>Heteroptera</taxon>
        <taxon>Panheteroptera</taxon>
        <taxon>Cimicomorpha</taxon>
        <taxon>Miridae</taxon>
        <taxon>Mirini</taxon>
        <taxon>Apolygus</taxon>
    </lineage>
</organism>
<dbReference type="Gene3D" id="3.10.50.40">
    <property type="match status" value="1"/>
</dbReference>
<dbReference type="GO" id="GO:0007283">
    <property type="term" value="P:spermatogenesis"/>
    <property type="evidence" value="ECO:0007669"/>
    <property type="project" value="TreeGrafter"/>
</dbReference>
<evidence type="ECO:0000256" key="4">
    <source>
        <dbReference type="PROSITE-ProRule" id="PRU00277"/>
    </source>
</evidence>
<sequence>MSDMEKQVDTLYEYEDFEKHINLDCIQCDPDDVNVAGTPFDIIRAKMVDVTPDGKVKKQILRGGSNKIPDGAVVYLHYNKYFEMQEVPFDSSYLRNKDPQRYQVGRGSFYPGFEIAVCSMCVGEKAQFLIHHDLAFGELGSPPRIPPAATVLAVIEVFKAVDCGQIKEEESLSVTARKQFENAYKLAKSNHERANDFFSTRNVQGAVEYYRRAENLLLNCSVKSDEEETKMKYLLLKIYVNLTVCYNTERLKQPEKVCIAARKAIELDPQNAFKSAKLFYNRGLANQALCNYKLASKDFVRALKLEPNNEAINKALKTLDEKQKSYHEFEKETSRKFLGFKVEKEVDQENFDEVDEDCRLEVTDILQKFAEGTSASFQMSSGFTFAERMWIKRETERLGLIYEDSIIGGRREITVKKV</sequence>
<dbReference type="InterPro" id="IPR019734">
    <property type="entry name" value="TPR_rpt"/>
</dbReference>
<dbReference type="GO" id="GO:0003755">
    <property type="term" value="F:peptidyl-prolyl cis-trans isomerase activity"/>
    <property type="evidence" value="ECO:0007669"/>
    <property type="project" value="UniProtKB-KW"/>
</dbReference>
<dbReference type="EC" id="5.2.1.8" evidence="4"/>
<name>A0A8S9WLD2_APOLU</name>
<dbReference type="InterPro" id="IPR011990">
    <property type="entry name" value="TPR-like_helical_dom_sf"/>
</dbReference>
<evidence type="ECO:0000256" key="5">
    <source>
        <dbReference type="PROSITE-ProRule" id="PRU00339"/>
    </source>
</evidence>
<protein>
    <recommendedName>
        <fullName evidence="4">peptidylprolyl isomerase</fullName>
        <ecNumber evidence="4">5.2.1.8</ecNumber>
    </recommendedName>
</protein>
<evidence type="ECO:0000256" key="2">
    <source>
        <dbReference type="ARBA" id="ARBA00022737"/>
    </source>
</evidence>
<gene>
    <name evidence="7" type="ORF">GE061_007715</name>
</gene>
<comment type="catalytic activity">
    <reaction evidence="4">
        <text>[protein]-peptidylproline (omega=180) = [protein]-peptidylproline (omega=0)</text>
        <dbReference type="Rhea" id="RHEA:16237"/>
        <dbReference type="Rhea" id="RHEA-COMP:10747"/>
        <dbReference type="Rhea" id="RHEA-COMP:10748"/>
        <dbReference type="ChEBI" id="CHEBI:83833"/>
        <dbReference type="ChEBI" id="CHEBI:83834"/>
        <dbReference type="EC" id="5.2.1.8"/>
    </reaction>
</comment>
<dbReference type="InterPro" id="IPR001179">
    <property type="entry name" value="PPIase_FKBP_dom"/>
</dbReference>
<proteinExistence type="inferred from homology"/>
<dbReference type="SUPFAM" id="SSF48452">
    <property type="entry name" value="TPR-like"/>
    <property type="match status" value="1"/>
</dbReference>
<reference evidence="7" key="1">
    <citation type="journal article" date="2021" name="Mol. Ecol. Resour.">
        <title>Apolygus lucorum genome provides insights into omnivorousness and mesophyll feeding.</title>
        <authorList>
            <person name="Liu Y."/>
            <person name="Liu H."/>
            <person name="Wang H."/>
            <person name="Huang T."/>
            <person name="Liu B."/>
            <person name="Yang B."/>
            <person name="Yin L."/>
            <person name="Li B."/>
            <person name="Zhang Y."/>
            <person name="Zhang S."/>
            <person name="Jiang F."/>
            <person name="Zhang X."/>
            <person name="Ren Y."/>
            <person name="Wang B."/>
            <person name="Wang S."/>
            <person name="Lu Y."/>
            <person name="Wu K."/>
            <person name="Fan W."/>
            <person name="Wang G."/>
        </authorList>
    </citation>
    <scope>NUCLEOTIDE SEQUENCE</scope>
    <source>
        <strain evidence="7">12Hb</strain>
    </source>
</reference>
<dbReference type="InterPro" id="IPR042282">
    <property type="entry name" value="FKBP6/shu"/>
</dbReference>
<dbReference type="SMART" id="SM00028">
    <property type="entry name" value="TPR"/>
    <property type="match status" value="3"/>
</dbReference>
<dbReference type="PANTHER" id="PTHR46674">
    <property type="entry name" value="INACTIVE PEPTIDYL-PROLYL CIS-TRANS ISOMERASE FKBP6"/>
    <property type="match status" value="1"/>
</dbReference>
<dbReference type="Pfam" id="PF00254">
    <property type="entry name" value="FKBP_C"/>
    <property type="match status" value="1"/>
</dbReference>
<comment type="similarity">
    <text evidence="1">Belongs to the FKBP6 family.</text>
</comment>
<dbReference type="Proteomes" id="UP000466442">
    <property type="component" value="Linkage Group LG16"/>
</dbReference>
<dbReference type="Pfam" id="PF07719">
    <property type="entry name" value="TPR_2"/>
    <property type="match status" value="1"/>
</dbReference>
<dbReference type="OrthoDB" id="8116123at2759"/>
<keyword evidence="8" id="KW-1185">Reference proteome</keyword>
<evidence type="ECO:0000313" key="8">
    <source>
        <dbReference type="Proteomes" id="UP000466442"/>
    </source>
</evidence>
<keyword evidence="4" id="KW-0697">Rotamase</keyword>
<evidence type="ECO:0000313" key="7">
    <source>
        <dbReference type="EMBL" id="KAF6197970.1"/>
    </source>
</evidence>
<evidence type="ECO:0000256" key="3">
    <source>
        <dbReference type="ARBA" id="ARBA00022803"/>
    </source>
</evidence>
<dbReference type="GO" id="GO:0005737">
    <property type="term" value="C:cytoplasm"/>
    <property type="evidence" value="ECO:0007669"/>
    <property type="project" value="TreeGrafter"/>
</dbReference>
<comment type="caution">
    <text evidence="7">The sequence shown here is derived from an EMBL/GenBank/DDBJ whole genome shotgun (WGS) entry which is preliminary data.</text>
</comment>
<dbReference type="GO" id="GO:0034587">
    <property type="term" value="P:piRNA processing"/>
    <property type="evidence" value="ECO:0007669"/>
    <property type="project" value="TreeGrafter"/>
</dbReference>
<dbReference type="InterPro" id="IPR013105">
    <property type="entry name" value="TPR_2"/>
</dbReference>
<dbReference type="SUPFAM" id="SSF54534">
    <property type="entry name" value="FKBP-like"/>
    <property type="match status" value="1"/>
</dbReference>
<keyword evidence="3 5" id="KW-0802">TPR repeat</keyword>
<dbReference type="EMBL" id="WIXP02000016">
    <property type="protein sequence ID" value="KAF6197970.1"/>
    <property type="molecule type" value="Genomic_DNA"/>
</dbReference>
<keyword evidence="2" id="KW-0677">Repeat</keyword>
<evidence type="ECO:0000256" key="1">
    <source>
        <dbReference type="ARBA" id="ARBA00009648"/>
    </source>
</evidence>
<feature type="domain" description="PPIase FKBP-type" evidence="6">
    <location>
        <begin position="71"/>
        <end position="161"/>
    </location>
</feature>
<dbReference type="PANTHER" id="PTHR46674:SF1">
    <property type="entry name" value="INACTIVE PEPTIDYL-PROLYL CIS-TRANS ISOMERASE FKBP6"/>
    <property type="match status" value="1"/>
</dbReference>
<feature type="repeat" description="TPR" evidence="5">
    <location>
        <begin position="276"/>
        <end position="309"/>
    </location>
</feature>
<dbReference type="InterPro" id="IPR046357">
    <property type="entry name" value="PPIase_dom_sf"/>
</dbReference>